<feature type="coiled-coil region" evidence="1">
    <location>
        <begin position="44"/>
        <end position="71"/>
    </location>
</feature>
<evidence type="ECO:0008006" key="5">
    <source>
        <dbReference type="Google" id="ProtNLM"/>
    </source>
</evidence>
<evidence type="ECO:0000313" key="3">
    <source>
        <dbReference type="EMBL" id="MBW3082001.1"/>
    </source>
</evidence>
<comment type="caution">
    <text evidence="3">The sequence shown here is derived from an EMBL/GenBank/DDBJ whole genome shotgun (WGS) entry which is preliminary data.</text>
</comment>
<proteinExistence type="predicted"/>
<dbReference type="Proteomes" id="UP000812844">
    <property type="component" value="Unassembled WGS sequence"/>
</dbReference>
<keyword evidence="4" id="KW-1185">Reference proteome</keyword>
<evidence type="ECO:0000256" key="1">
    <source>
        <dbReference type="SAM" id="Coils"/>
    </source>
</evidence>
<protein>
    <recommendedName>
        <fullName evidence="5">Secreted protein</fullName>
    </recommendedName>
</protein>
<keyword evidence="1" id="KW-0175">Coiled coil</keyword>
<evidence type="ECO:0000313" key="4">
    <source>
        <dbReference type="Proteomes" id="UP000812844"/>
    </source>
</evidence>
<evidence type="ECO:0000256" key="2">
    <source>
        <dbReference type="SAM" id="Phobius"/>
    </source>
</evidence>
<dbReference type="RefSeq" id="WP_219079676.1">
    <property type="nucleotide sequence ID" value="NZ_JAHBBD010000001.1"/>
</dbReference>
<gene>
    <name evidence="3" type="ORF">KIH73_01150</name>
</gene>
<name>A0ABS6W681_9BIFI</name>
<reference evidence="3 4" key="1">
    <citation type="submission" date="2021-05" db="EMBL/GenBank/DDBJ databases">
        <title>Phylogenetic classification of ten novel species belonging to the genus Bifidobacterium comprising B. colchicus sp. nov., B. abeli sp. nov., B. bicoloris sp. nov., B. guerezis sp. nov., B. rosaliae sp. nov., B. santillanensis sp. nov., B. argentati sp. nov., B. amazzoni sp. nov., B. pluviali sp. nov., and B. pinnaculum sp. nov.</title>
        <authorList>
            <person name="Lugli G.A."/>
            <person name="Ruiz Garcia L."/>
            <person name="Margolles A."/>
            <person name="Ventura M."/>
        </authorList>
    </citation>
    <scope>NUCLEOTIDE SEQUENCE [LARGE SCALE GENOMIC DNA]</scope>
    <source>
        <strain evidence="3 4">6T3</strain>
    </source>
</reference>
<keyword evidence="2" id="KW-0812">Transmembrane</keyword>
<sequence>MMNWFASHGIELAMFLVTLVVTVVGWITEHVSAKRLDAERRNDIDLLTRQVNALQTQAESLREQTDMQRAEYDKPPFSDAEWVTGSIRRVRITGPRRVHVESVSDVSGASYVFRVLTKVPDDFEPTETIEYVSGPGPIEFRWRWADDPDMELRSIRKVAYKPRG</sequence>
<organism evidence="3 4">
    <name type="scientific">Bifidobacterium phasiani</name>
    <dbReference type="NCBI Taxonomy" id="2834431"/>
    <lineage>
        <taxon>Bacteria</taxon>
        <taxon>Bacillati</taxon>
        <taxon>Actinomycetota</taxon>
        <taxon>Actinomycetes</taxon>
        <taxon>Bifidobacteriales</taxon>
        <taxon>Bifidobacteriaceae</taxon>
        <taxon>Bifidobacterium</taxon>
    </lineage>
</organism>
<accession>A0ABS6W681</accession>
<feature type="transmembrane region" description="Helical" evidence="2">
    <location>
        <begin position="12"/>
        <end position="31"/>
    </location>
</feature>
<dbReference type="EMBL" id="JAHBBD010000001">
    <property type="protein sequence ID" value="MBW3082001.1"/>
    <property type="molecule type" value="Genomic_DNA"/>
</dbReference>
<keyword evidence="2" id="KW-0472">Membrane</keyword>
<keyword evidence="2" id="KW-1133">Transmembrane helix</keyword>